<evidence type="ECO:0000256" key="1">
    <source>
        <dbReference type="SAM" id="MobiDB-lite"/>
    </source>
</evidence>
<feature type="compositionally biased region" description="Polar residues" evidence="1">
    <location>
        <begin position="510"/>
        <end position="519"/>
    </location>
</feature>
<sequence>MQVYRALQSVLLLTLLLVSTGCASQTQSNNATVQISDAEFDQMLAPVALYPDSVLTHVLIAATYPLEVVQAARWLEQNPNLTAEMAVEAASLQDWDPSVQALTAFPQLLNRLNEDLQWTQQLGEAFLTDEAALLASIQRLRERAYAQGSLRNSEHVIVERQREVIVIEPARREVIYVPYYDTRVVYGNWWWPTHPPVYWHGPAAYRNQVSFYWGSGFQIRPSFYFSIFDWQHRHVVVQHNYYYEPPRYYPKRQHFHQAPRWQHDQYHRRGVYYRQPQIVHRNNHWRDERKHSNRPNVQPEQNVGSFIPADSRLRQSNVRREQEAARQAQRSNASTTRPNERERNTGRIAEKWAENEQRTQPITAPVTSQVKGQQDRVGSERIQPFNRHNEHRIQPIDRANTAIQQPQPRSRNASEQRIQPVARAEQEQRIKSVLSRNAPEQRVQPVTQPVQQQRISSVNRSVPEQRVQPVTRPVQEQRMQRSTPEQRAQPVMRPVQEPRTQPVTRPVQEQRIQSFNRSAPEQRAQPATRPVQEQRIRQRPDANQSARVEANTPRQQQQN</sequence>
<dbReference type="InterPro" id="IPR021728">
    <property type="entry name" value="DUF3300"/>
</dbReference>
<dbReference type="PANTHER" id="PTHR40269">
    <property type="entry name" value="OUTER MEMBRANE PROTEIN-RELATED"/>
    <property type="match status" value="1"/>
</dbReference>
<evidence type="ECO:0000313" key="3">
    <source>
        <dbReference type="EMBL" id="MCB5227070.1"/>
    </source>
</evidence>
<accession>A0ABS8C4J9</accession>
<comment type="caution">
    <text evidence="3">The sequence shown here is derived from an EMBL/GenBank/DDBJ whole genome shotgun (WGS) entry which is preliminary data.</text>
</comment>
<dbReference type="PROSITE" id="PS51257">
    <property type="entry name" value="PROKAR_LIPOPROTEIN"/>
    <property type="match status" value="1"/>
</dbReference>
<feature type="chain" id="PRO_5047252816" evidence="2">
    <location>
        <begin position="24"/>
        <end position="559"/>
    </location>
</feature>
<organism evidence="3 4">
    <name type="scientific">Alishewanella maricola</name>
    <dbReference type="NCBI Taxonomy" id="2795740"/>
    <lineage>
        <taxon>Bacteria</taxon>
        <taxon>Pseudomonadati</taxon>
        <taxon>Pseudomonadota</taxon>
        <taxon>Gammaproteobacteria</taxon>
        <taxon>Alteromonadales</taxon>
        <taxon>Alteromonadaceae</taxon>
        <taxon>Alishewanella</taxon>
    </lineage>
</organism>
<dbReference type="RefSeq" id="WP_226751131.1">
    <property type="nucleotide sequence ID" value="NZ_JAEINI020000005.1"/>
</dbReference>
<evidence type="ECO:0000313" key="4">
    <source>
        <dbReference type="Proteomes" id="UP000633814"/>
    </source>
</evidence>
<feature type="compositionally biased region" description="Polar residues" evidence="1">
    <location>
        <begin position="541"/>
        <end position="559"/>
    </location>
</feature>
<feature type="compositionally biased region" description="Polar residues" evidence="1">
    <location>
        <begin position="401"/>
        <end position="417"/>
    </location>
</feature>
<reference evidence="3 4" key="1">
    <citation type="submission" date="2021-10" db="EMBL/GenBank/DDBJ databases">
        <title>Alishewanella koreense sp. nov. isolated from seawater of southwestern coast in South Korea and the proposal for the reclassification of Rheinheimera perlucida and Rheinheimera tuosuensis as Arsukibacterium perlucida and Arsukibacterium tuosuensis.</title>
        <authorList>
            <person name="Kim K.H."/>
            <person name="Ruan W."/>
            <person name="Kim K.R."/>
            <person name="Baek J.H."/>
            <person name="Jeon C.O."/>
        </authorList>
    </citation>
    <scope>NUCLEOTIDE SEQUENCE [LARGE SCALE GENOMIC DNA]</scope>
    <source>
        <strain evidence="3 4">16-MA</strain>
    </source>
</reference>
<feature type="compositionally biased region" description="Low complexity" evidence="1">
    <location>
        <begin position="441"/>
        <end position="454"/>
    </location>
</feature>
<feature type="compositionally biased region" description="Polar residues" evidence="1">
    <location>
        <begin position="358"/>
        <end position="372"/>
    </location>
</feature>
<feature type="region of interest" description="Disordered" evidence="1">
    <location>
        <begin position="282"/>
        <end position="559"/>
    </location>
</feature>
<dbReference type="PANTHER" id="PTHR40269:SF1">
    <property type="entry name" value="OUTER MEMBRANE PROTEIN"/>
    <property type="match status" value="1"/>
</dbReference>
<gene>
    <name evidence="3" type="ORF">JAO78_009615</name>
</gene>
<keyword evidence="2" id="KW-0732">Signal</keyword>
<feature type="compositionally biased region" description="Basic and acidic residues" evidence="1">
    <location>
        <begin position="338"/>
        <end position="357"/>
    </location>
</feature>
<feature type="signal peptide" evidence="2">
    <location>
        <begin position="1"/>
        <end position="23"/>
    </location>
</feature>
<evidence type="ECO:0000256" key="2">
    <source>
        <dbReference type="SAM" id="SignalP"/>
    </source>
</evidence>
<proteinExistence type="predicted"/>
<feature type="compositionally biased region" description="Polar residues" evidence="1">
    <location>
        <begin position="294"/>
        <end position="304"/>
    </location>
</feature>
<dbReference type="Pfam" id="PF11737">
    <property type="entry name" value="DUF3300"/>
    <property type="match status" value="1"/>
</dbReference>
<dbReference type="Proteomes" id="UP000633814">
    <property type="component" value="Unassembled WGS sequence"/>
</dbReference>
<dbReference type="EMBL" id="JAEINI020000005">
    <property type="protein sequence ID" value="MCB5227070.1"/>
    <property type="molecule type" value="Genomic_DNA"/>
</dbReference>
<protein>
    <submittedName>
        <fullName evidence="3">DUF3300 domain-containing protein</fullName>
    </submittedName>
</protein>
<keyword evidence="4" id="KW-1185">Reference proteome</keyword>
<name>A0ABS8C4J9_9ALTE</name>